<dbReference type="OrthoDB" id="537460at2759"/>
<proteinExistence type="predicted"/>
<feature type="region of interest" description="Disordered" evidence="1">
    <location>
        <begin position="151"/>
        <end position="176"/>
    </location>
</feature>
<evidence type="ECO:0000256" key="1">
    <source>
        <dbReference type="SAM" id="MobiDB-lite"/>
    </source>
</evidence>
<evidence type="ECO:0000313" key="3">
    <source>
        <dbReference type="Proteomes" id="UP000660262"/>
    </source>
</evidence>
<name>A0A830HB83_9CHLO</name>
<accession>A0A830HB83</accession>
<feature type="region of interest" description="Disordered" evidence="1">
    <location>
        <begin position="1"/>
        <end position="50"/>
    </location>
</feature>
<reference evidence="2" key="1">
    <citation type="submission" date="2020-10" db="EMBL/GenBank/DDBJ databases">
        <title>Unveiling of a novel bifunctional photoreceptor, Dualchrome1, isolated from a cosmopolitan green alga.</title>
        <authorList>
            <person name="Suzuki S."/>
            <person name="Kawachi M."/>
        </authorList>
    </citation>
    <scope>NUCLEOTIDE SEQUENCE</scope>
    <source>
        <strain evidence="2">NIES 2893</strain>
    </source>
</reference>
<sequence length="176" mass="19665">MTASTSPEANHAANRPTNTSASASASNLAHRKASKKTSTSSINRKKELERIERENAILARKLNAVRKEPPANFHAPDGKLTLHNAPLTRIERDRQVKKCWPLKVESKQAIRQRANQLDKALEDRSLARRLAKVYGEVRDPIALRDAEQRAAVLTGNKPKRPLSATPRRKTAVHFDT</sequence>
<dbReference type="Proteomes" id="UP000660262">
    <property type="component" value="Unassembled WGS sequence"/>
</dbReference>
<evidence type="ECO:0000313" key="2">
    <source>
        <dbReference type="EMBL" id="GHP03150.1"/>
    </source>
</evidence>
<feature type="compositionally biased region" description="Low complexity" evidence="1">
    <location>
        <begin position="12"/>
        <end position="28"/>
    </location>
</feature>
<feature type="compositionally biased region" description="Basic residues" evidence="1">
    <location>
        <begin position="166"/>
        <end position="176"/>
    </location>
</feature>
<dbReference type="AlphaFoldDB" id="A0A830HB83"/>
<organism evidence="2 3">
    <name type="scientific">Pycnococcus provasolii</name>
    <dbReference type="NCBI Taxonomy" id="41880"/>
    <lineage>
        <taxon>Eukaryota</taxon>
        <taxon>Viridiplantae</taxon>
        <taxon>Chlorophyta</taxon>
        <taxon>Pseudoscourfieldiophyceae</taxon>
        <taxon>Pseudoscourfieldiales</taxon>
        <taxon>Pycnococcaceae</taxon>
        <taxon>Pycnococcus</taxon>
    </lineage>
</organism>
<protein>
    <submittedName>
        <fullName evidence="2">Uncharacterized protein</fullName>
    </submittedName>
</protein>
<dbReference type="EMBL" id="BNJQ01000004">
    <property type="protein sequence ID" value="GHP03150.1"/>
    <property type="molecule type" value="Genomic_DNA"/>
</dbReference>
<keyword evidence="3" id="KW-1185">Reference proteome</keyword>
<gene>
    <name evidence="2" type="ORF">PPROV_000190500</name>
</gene>
<comment type="caution">
    <text evidence="2">The sequence shown here is derived from an EMBL/GenBank/DDBJ whole genome shotgun (WGS) entry which is preliminary data.</text>
</comment>